<dbReference type="RefSeq" id="WP_378519525.1">
    <property type="nucleotide sequence ID" value="NZ_CBCSDI010000001.1"/>
</dbReference>
<keyword evidence="1" id="KW-0732">Signal</keyword>
<gene>
    <name evidence="2" type="ORF">ACFFJG_14670</name>
</gene>
<feature type="chain" id="PRO_5046987914" description="LppX_LprAFG lipoprotein" evidence="1">
    <location>
        <begin position="23"/>
        <end position="279"/>
    </location>
</feature>
<dbReference type="Proteomes" id="UP001589698">
    <property type="component" value="Unassembled WGS sequence"/>
</dbReference>
<reference evidence="2 3" key="1">
    <citation type="submission" date="2024-09" db="EMBL/GenBank/DDBJ databases">
        <authorList>
            <person name="Sun Q."/>
            <person name="Mori K."/>
        </authorList>
    </citation>
    <scope>NUCLEOTIDE SEQUENCE [LARGE SCALE GENOMIC DNA]</scope>
    <source>
        <strain evidence="2 3">CCM 8654</strain>
    </source>
</reference>
<evidence type="ECO:0008006" key="4">
    <source>
        <dbReference type="Google" id="ProtNLM"/>
    </source>
</evidence>
<name>A0ABV6E404_9ACTN</name>
<evidence type="ECO:0000313" key="2">
    <source>
        <dbReference type="EMBL" id="MFC0223727.1"/>
    </source>
</evidence>
<evidence type="ECO:0000313" key="3">
    <source>
        <dbReference type="Proteomes" id="UP001589698"/>
    </source>
</evidence>
<keyword evidence="3" id="KW-1185">Reference proteome</keyword>
<organism evidence="2 3">
    <name type="scientific">Nocardioides zeicaulis</name>
    <dbReference type="NCBI Taxonomy" id="1776857"/>
    <lineage>
        <taxon>Bacteria</taxon>
        <taxon>Bacillati</taxon>
        <taxon>Actinomycetota</taxon>
        <taxon>Actinomycetes</taxon>
        <taxon>Propionibacteriales</taxon>
        <taxon>Nocardioidaceae</taxon>
        <taxon>Nocardioides</taxon>
    </lineage>
</organism>
<proteinExistence type="predicted"/>
<dbReference type="EMBL" id="JBHLXH010000002">
    <property type="protein sequence ID" value="MFC0223727.1"/>
    <property type="molecule type" value="Genomic_DNA"/>
</dbReference>
<sequence length="279" mass="29216">MRWNVSAAVVCLVLVLSGCANPLDRPSSSAKVPTGCGECTAEVADLVAELTSSDAVLDVRGTRRTTTGSGFLGIGVDLDGDDVVSADLDALFDGVAETAWRSGVTPLDTLSVSGVLRNGYAETVAYDFGADRAAFEKRWGARPKGSDWTPVPDEADESDGLVGCEVDGCHDLFRGVARDASALPGVTAVLSSAYARDTPTNASSADVDVESDGTVAVDDLAEQVAEIVWRSTISPIDAISVTVETPDGGFPDDVTFQIDPDHGRDHERLQEMWGPRPVG</sequence>
<feature type="signal peptide" evidence="1">
    <location>
        <begin position="1"/>
        <end position="22"/>
    </location>
</feature>
<protein>
    <recommendedName>
        <fullName evidence="4">LppX_LprAFG lipoprotein</fullName>
    </recommendedName>
</protein>
<accession>A0ABV6E404</accession>
<evidence type="ECO:0000256" key="1">
    <source>
        <dbReference type="SAM" id="SignalP"/>
    </source>
</evidence>
<dbReference type="PROSITE" id="PS51257">
    <property type="entry name" value="PROKAR_LIPOPROTEIN"/>
    <property type="match status" value="1"/>
</dbReference>
<comment type="caution">
    <text evidence="2">The sequence shown here is derived from an EMBL/GenBank/DDBJ whole genome shotgun (WGS) entry which is preliminary data.</text>
</comment>